<feature type="region of interest" description="Disordered" evidence="8">
    <location>
        <begin position="85"/>
        <end position="115"/>
    </location>
</feature>
<evidence type="ECO:0000256" key="7">
    <source>
        <dbReference type="ARBA" id="ARBA00023136"/>
    </source>
</evidence>
<dbReference type="RefSeq" id="WP_097195386.1">
    <property type="nucleotide sequence ID" value="NZ_OBQI01000003.1"/>
</dbReference>
<dbReference type="GO" id="GO:0016020">
    <property type="term" value="C:membrane"/>
    <property type="evidence" value="ECO:0007669"/>
    <property type="project" value="UniProtKB-ARBA"/>
</dbReference>
<name>A0A285V8I4_9ACTN</name>
<evidence type="ECO:0000256" key="4">
    <source>
        <dbReference type="ARBA" id="ARBA00022927"/>
    </source>
</evidence>
<keyword evidence="10" id="KW-1185">Reference proteome</keyword>
<comment type="subcellular location">
    <subcellularLocation>
        <location evidence="1">Membrane</location>
        <topology evidence="1">Single-pass membrane protein</topology>
    </subcellularLocation>
</comment>
<evidence type="ECO:0000256" key="6">
    <source>
        <dbReference type="ARBA" id="ARBA00023010"/>
    </source>
</evidence>
<dbReference type="EMBL" id="OBQI01000003">
    <property type="protein sequence ID" value="SOC49878.1"/>
    <property type="molecule type" value="Genomic_DNA"/>
</dbReference>
<evidence type="ECO:0000256" key="1">
    <source>
        <dbReference type="ARBA" id="ARBA00004167"/>
    </source>
</evidence>
<keyword evidence="6" id="KW-0811">Translocation</keyword>
<sequence>MFSSIGWGEIVVLLLAALFIFGPERLPDLAKDAAVGLRRARGAMSGARDGLHETLGPEFDHLKGIDLREYHPRSLLRRALLEETEAPGPAEAAPDHLAGGRARVIGVRPDRPDAG</sequence>
<dbReference type="Pfam" id="PF02416">
    <property type="entry name" value="TatA_B_E"/>
    <property type="match status" value="1"/>
</dbReference>
<evidence type="ECO:0000256" key="5">
    <source>
        <dbReference type="ARBA" id="ARBA00022989"/>
    </source>
</evidence>
<proteinExistence type="predicted"/>
<dbReference type="GO" id="GO:0015031">
    <property type="term" value="P:protein transport"/>
    <property type="evidence" value="ECO:0007669"/>
    <property type="project" value="UniProtKB-KW"/>
</dbReference>
<keyword evidence="2" id="KW-0813">Transport</keyword>
<keyword evidence="3" id="KW-0812">Transmembrane</keyword>
<dbReference type="AlphaFoldDB" id="A0A285V8I4"/>
<organism evidence="9 10">
    <name type="scientific">Blastococcus aggregatus</name>
    <dbReference type="NCBI Taxonomy" id="38502"/>
    <lineage>
        <taxon>Bacteria</taxon>
        <taxon>Bacillati</taxon>
        <taxon>Actinomycetota</taxon>
        <taxon>Actinomycetes</taxon>
        <taxon>Geodermatophilales</taxon>
        <taxon>Geodermatophilaceae</taxon>
        <taxon>Blastococcus</taxon>
    </lineage>
</organism>
<keyword evidence="7" id="KW-0472">Membrane</keyword>
<dbReference type="Gene3D" id="1.20.5.3310">
    <property type="match status" value="1"/>
</dbReference>
<evidence type="ECO:0000256" key="8">
    <source>
        <dbReference type="SAM" id="MobiDB-lite"/>
    </source>
</evidence>
<protein>
    <submittedName>
        <fullName evidence="9">Sec-independent protein translocase protein TatB</fullName>
    </submittedName>
</protein>
<dbReference type="OrthoDB" id="3267321at2"/>
<dbReference type="Proteomes" id="UP000219435">
    <property type="component" value="Unassembled WGS sequence"/>
</dbReference>
<gene>
    <name evidence="9" type="ORF">SAMN05660748_2612</name>
</gene>
<dbReference type="InterPro" id="IPR003369">
    <property type="entry name" value="TatA/B/E"/>
</dbReference>
<keyword evidence="5" id="KW-1133">Transmembrane helix</keyword>
<evidence type="ECO:0000313" key="9">
    <source>
        <dbReference type="EMBL" id="SOC49878.1"/>
    </source>
</evidence>
<dbReference type="PRINTS" id="PR01506">
    <property type="entry name" value="TATBPROTEIN"/>
</dbReference>
<reference evidence="10" key="1">
    <citation type="submission" date="2017-08" db="EMBL/GenBank/DDBJ databases">
        <authorList>
            <person name="Varghese N."/>
            <person name="Submissions S."/>
        </authorList>
    </citation>
    <scope>NUCLEOTIDE SEQUENCE [LARGE SCALE GENOMIC DNA]</scope>
    <source>
        <strain evidence="10">DSM 4725</strain>
    </source>
</reference>
<evidence type="ECO:0000256" key="2">
    <source>
        <dbReference type="ARBA" id="ARBA00022448"/>
    </source>
</evidence>
<keyword evidence="4" id="KW-0653">Protein transport</keyword>
<evidence type="ECO:0000313" key="10">
    <source>
        <dbReference type="Proteomes" id="UP000219435"/>
    </source>
</evidence>
<accession>A0A285V8I4</accession>
<evidence type="ECO:0000256" key="3">
    <source>
        <dbReference type="ARBA" id="ARBA00022692"/>
    </source>
</evidence>